<organism evidence="2 3">
    <name type="scientific">Cordyceps militaris (strain CM01)</name>
    <name type="common">Caterpillar fungus</name>
    <dbReference type="NCBI Taxonomy" id="983644"/>
    <lineage>
        <taxon>Eukaryota</taxon>
        <taxon>Fungi</taxon>
        <taxon>Dikarya</taxon>
        <taxon>Ascomycota</taxon>
        <taxon>Pezizomycotina</taxon>
        <taxon>Sordariomycetes</taxon>
        <taxon>Hypocreomycetidae</taxon>
        <taxon>Hypocreales</taxon>
        <taxon>Cordycipitaceae</taxon>
        <taxon>Cordyceps</taxon>
    </lineage>
</organism>
<feature type="compositionally biased region" description="Polar residues" evidence="1">
    <location>
        <begin position="398"/>
        <end position="413"/>
    </location>
</feature>
<protein>
    <submittedName>
        <fullName evidence="2">Uncharacterized protein</fullName>
    </submittedName>
</protein>
<evidence type="ECO:0000256" key="1">
    <source>
        <dbReference type="SAM" id="MobiDB-lite"/>
    </source>
</evidence>
<gene>
    <name evidence="2" type="ORF">CCM_08884</name>
</gene>
<name>G3JSJ2_CORMM</name>
<feature type="region of interest" description="Disordered" evidence="1">
    <location>
        <begin position="323"/>
        <end position="342"/>
    </location>
</feature>
<sequence length="590" mass="65110">MNMDRYHCLKVPRKKGEIQIGSIIGRLDDMNVLNTGKVHTFARCRRRSRASPNISGHVETLAPDHVRTHCYKVCAELTIELLDITADECLALIDASPRAEAYLWEHEYHQPVYIVTGLQLACASESEHSTHTVVELVDGKETGRAETDIDGKVYATSRVSVTQNGRAGGGGLFGEPGLCQMLGRRLNSRLQSDVESGCWCLRVLSFEPVRLYNLVARHCVLPFLWHGSPDAFLRCIEDEEPVVVVTGISSLVNIISPFALYGFRTVSTNLGSWKATSSTLYLCLIEADMLNEKWGELLDSVRLGEKRLLPAFCRPPLRSITGELRGAEPATQSVSVSDGEGSSQRFTGRFLSSILPTPHPNAPLTFRIMSDSNEKSSPPSYSELENIAWPGTSRSIANCASPPSYSEAQTLTQTPPPEQGRQTGKCNCPPSDSRRPYPANTPAKQFHAIEPMSPDKIWIGAVIGGRQGLKVLNKKQIVQAVTGLEMLASGLSTLESTTHRQVNQGGRWKGRWDWFWSSRRETRMASTAPVEFVVCNQNSGNGIPIRWGLAGLWAEKSEGECSSPSRKGGSGRQSEFPFGCDAETWFLFRR</sequence>
<evidence type="ECO:0000313" key="3">
    <source>
        <dbReference type="Proteomes" id="UP000001610"/>
    </source>
</evidence>
<dbReference type="VEuPathDB" id="FungiDB:CCM_08884"/>
<dbReference type="Proteomes" id="UP000001610">
    <property type="component" value="Unassembled WGS sequence"/>
</dbReference>
<dbReference type="KEGG" id="cmt:CCM_08884"/>
<dbReference type="RefSeq" id="XP_006674083.1">
    <property type="nucleotide sequence ID" value="XM_006674020.1"/>
</dbReference>
<feature type="compositionally biased region" description="Polar residues" evidence="1">
    <location>
        <begin position="330"/>
        <end position="342"/>
    </location>
</feature>
<reference evidence="2 3" key="1">
    <citation type="journal article" date="2011" name="Genome Biol.">
        <title>Genome sequence of the insect pathogenic fungus Cordyceps militaris, a valued traditional Chinese medicine.</title>
        <authorList>
            <person name="Zheng P."/>
            <person name="Xia Y."/>
            <person name="Xiao G."/>
            <person name="Xiong C."/>
            <person name="Hu X."/>
            <person name="Zhang S."/>
            <person name="Zheng H."/>
            <person name="Huang Y."/>
            <person name="Zhou Y."/>
            <person name="Wang S."/>
            <person name="Zhao G.P."/>
            <person name="Liu X."/>
            <person name="St Leger R.J."/>
            <person name="Wang C."/>
        </authorList>
    </citation>
    <scope>NUCLEOTIDE SEQUENCE [LARGE SCALE GENOMIC DNA]</scope>
    <source>
        <strain evidence="2 3">CM01</strain>
    </source>
</reference>
<keyword evidence="3" id="KW-1185">Reference proteome</keyword>
<dbReference type="OrthoDB" id="10686138at2759"/>
<feature type="region of interest" description="Disordered" evidence="1">
    <location>
        <begin position="362"/>
        <end position="385"/>
    </location>
</feature>
<dbReference type="InParanoid" id="G3JSJ2"/>
<dbReference type="GeneID" id="18170889"/>
<dbReference type="HOGENOM" id="CLU_462320_0_0_1"/>
<dbReference type="EMBL" id="JH126405">
    <property type="protein sequence ID" value="EGX88838.1"/>
    <property type="molecule type" value="Genomic_DNA"/>
</dbReference>
<dbReference type="AlphaFoldDB" id="G3JSJ2"/>
<accession>G3JSJ2</accession>
<evidence type="ECO:0000313" key="2">
    <source>
        <dbReference type="EMBL" id="EGX88838.1"/>
    </source>
</evidence>
<proteinExistence type="predicted"/>
<feature type="region of interest" description="Disordered" evidence="1">
    <location>
        <begin position="398"/>
        <end position="441"/>
    </location>
</feature>